<reference evidence="2" key="2">
    <citation type="submission" date="2025-08" db="UniProtKB">
        <authorList>
            <consortium name="Ensembl"/>
        </authorList>
    </citation>
    <scope>IDENTIFICATION</scope>
</reference>
<organism evidence="2 3">
    <name type="scientific">Hucho hucho</name>
    <name type="common">huchen</name>
    <dbReference type="NCBI Taxonomy" id="62062"/>
    <lineage>
        <taxon>Eukaryota</taxon>
        <taxon>Metazoa</taxon>
        <taxon>Chordata</taxon>
        <taxon>Craniata</taxon>
        <taxon>Vertebrata</taxon>
        <taxon>Euteleostomi</taxon>
        <taxon>Actinopterygii</taxon>
        <taxon>Neopterygii</taxon>
        <taxon>Teleostei</taxon>
        <taxon>Protacanthopterygii</taxon>
        <taxon>Salmoniformes</taxon>
        <taxon>Salmonidae</taxon>
        <taxon>Salmoninae</taxon>
        <taxon>Hucho</taxon>
    </lineage>
</organism>
<feature type="domain" description="Tc1-like transposase DDE" evidence="1">
    <location>
        <begin position="10"/>
        <end position="61"/>
    </location>
</feature>
<dbReference type="InterPro" id="IPR038717">
    <property type="entry name" value="Tc1-like_DDE_dom"/>
</dbReference>
<dbReference type="Ensembl" id="ENSHHUT00000007066.1">
    <property type="protein sequence ID" value="ENSHHUP00000006858.1"/>
    <property type="gene ID" value="ENSHHUG00000004220.1"/>
</dbReference>
<sequence length="164" mass="19169">SVRKLKLGRKWVFQMDNDPKHASKVVAKWLKDNKVKVLEWPSQSPDLNPIENVWAELKRRVIIFTVALLLLTPDMLENVFSCVILPLSLQAEPEGFSHFHLYVCAAFLVRWRKEILDERDFQGLMILLQNLPTMHWGNEEVSVLLAEAYRLKFAFADAPNHYKR</sequence>
<dbReference type="GO" id="GO:0003676">
    <property type="term" value="F:nucleic acid binding"/>
    <property type="evidence" value="ECO:0007669"/>
    <property type="project" value="InterPro"/>
</dbReference>
<dbReference type="InterPro" id="IPR036397">
    <property type="entry name" value="RNaseH_sf"/>
</dbReference>
<dbReference type="Gene3D" id="1.10.472.80">
    <property type="entry name" value="Ypt/Rab-GAP domain of gyp1p, domain 3"/>
    <property type="match status" value="1"/>
</dbReference>
<accession>A0A4W5JP89</accession>
<evidence type="ECO:0000259" key="1">
    <source>
        <dbReference type="Pfam" id="PF13358"/>
    </source>
</evidence>
<dbReference type="Pfam" id="PF13358">
    <property type="entry name" value="DDE_3"/>
    <property type="match status" value="1"/>
</dbReference>
<evidence type="ECO:0000313" key="3">
    <source>
        <dbReference type="Proteomes" id="UP000314982"/>
    </source>
</evidence>
<dbReference type="Gene3D" id="3.30.420.10">
    <property type="entry name" value="Ribonuclease H-like superfamily/Ribonuclease H"/>
    <property type="match status" value="1"/>
</dbReference>
<reference evidence="3" key="1">
    <citation type="submission" date="2018-06" db="EMBL/GenBank/DDBJ databases">
        <title>Genome assembly of Danube salmon.</title>
        <authorList>
            <person name="Macqueen D.J."/>
            <person name="Gundappa M.K."/>
        </authorList>
    </citation>
    <scope>NUCLEOTIDE SEQUENCE [LARGE SCALE GENOMIC DNA]</scope>
</reference>
<keyword evidence="3" id="KW-1185">Reference proteome</keyword>
<dbReference type="STRING" id="62062.ENSHHUP00000006858"/>
<reference evidence="2" key="3">
    <citation type="submission" date="2025-09" db="UniProtKB">
        <authorList>
            <consortium name="Ensembl"/>
        </authorList>
    </citation>
    <scope>IDENTIFICATION</scope>
</reference>
<name>A0A4W5JP89_9TELE</name>
<dbReference type="SUPFAM" id="SSF47923">
    <property type="entry name" value="Ypt/Rab-GAP domain of gyp1p"/>
    <property type="match status" value="1"/>
</dbReference>
<dbReference type="AlphaFoldDB" id="A0A4W5JP89"/>
<dbReference type="Proteomes" id="UP000314982">
    <property type="component" value="Unassembled WGS sequence"/>
</dbReference>
<protein>
    <recommendedName>
        <fullName evidence="1">Tc1-like transposase DDE domain-containing protein</fullName>
    </recommendedName>
</protein>
<proteinExistence type="predicted"/>
<dbReference type="GeneTree" id="ENSGT00940000159840"/>
<evidence type="ECO:0000313" key="2">
    <source>
        <dbReference type="Ensembl" id="ENSHHUP00000006858.1"/>
    </source>
</evidence>
<dbReference type="InterPro" id="IPR035969">
    <property type="entry name" value="Rab-GAP_TBC_sf"/>
</dbReference>